<name>A0A0U2ZMU0_9ALTE</name>
<dbReference type="PROSITE" id="PS50065">
    <property type="entry name" value="HMG_COA_REDUCTASE_4"/>
    <property type="match status" value="1"/>
</dbReference>
<reference evidence="6 7" key="1">
    <citation type="submission" date="2015-12" db="EMBL/GenBank/DDBJ databases">
        <title>Complete genome of Lacimicrobium alkaliphilum KCTC 32984.</title>
        <authorList>
            <person name="Kim S.-G."/>
            <person name="Lee Y.-J."/>
        </authorList>
    </citation>
    <scope>NUCLEOTIDE SEQUENCE [LARGE SCALE GENOMIC DNA]</scope>
    <source>
        <strain evidence="6 7">YelD216</strain>
    </source>
</reference>
<dbReference type="InterPro" id="IPR009029">
    <property type="entry name" value="HMG_CoA_Rdtase_sub-bd_dom_sf"/>
</dbReference>
<feature type="region of interest" description="Disordered" evidence="5">
    <location>
        <begin position="1"/>
        <end position="25"/>
    </location>
</feature>
<dbReference type="SUPFAM" id="SSF55035">
    <property type="entry name" value="NAD-binding domain of HMG-CoA reductase"/>
    <property type="match status" value="1"/>
</dbReference>
<dbReference type="RefSeq" id="WP_062482293.1">
    <property type="nucleotide sequence ID" value="NZ_CP013650.1"/>
</dbReference>
<dbReference type="Gene3D" id="3.90.770.10">
    <property type="entry name" value="3-hydroxy-3-methylglutaryl-coenzyme A Reductase, Chain A, domain 2"/>
    <property type="match status" value="1"/>
</dbReference>
<dbReference type="Proteomes" id="UP000068447">
    <property type="component" value="Chromosome"/>
</dbReference>
<dbReference type="PANTHER" id="PTHR10572">
    <property type="entry name" value="3-HYDROXY-3-METHYLGLUTARYL-COENZYME A REDUCTASE"/>
    <property type="match status" value="1"/>
</dbReference>
<dbReference type="GO" id="GO:0004420">
    <property type="term" value="F:hydroxymethylglutaryl-CoA reductase (NADPH) activity"/>
    <property type="evidence" value="ECO:0007669"/>
    <property type="project" value="UniProtKB-EC"/>
</dbReference>
<evidence type="ECO:0000313" key="7">
    <source>
        <dbReference type="Proteomes" id="UP000068447"/>
    </source>
</evidence>
<dbReference type="GO" id="GO:0015936">
    <property type="term" value="P:coenzyme A metabolic process"/>
    <property type="evidence" value="ECO:0007669"/>
    <property type="project" value="InterPro"/>
</dbReference>
<protein>
    <recommendedName>
        <fullName evidence="2">hydroxymethylglutaryl-CoA reductase (NADPH)</fullName>
        <ecNumber evidence="2">1.1.1.34</ecNumber>
    </recommendedName>
</protein>
<dbReference type="Gene3D" id="3.30.70.420">
    <property type="entry name" value="Hydroxymethylglutaryl-CoA reductase, class I/II, NAD/NADP-binding domain"/>
    <property type="match status" value="1"/>
</dbReference>
<keyword evidence="3" id="KW-0521">NADP</keyword>
<dbReference type="PANTHER" id="PTHR10572:SF24">
    <property type="entry name" value="3-HYDROXY-3-METHYLGLUTARYL-COENZYME A REDUCTASE"/>
    <property type="match status" value="1"/>
</dbReference>
<organism evidence="6 7">
    <name type="scientific">Lacimicrobium alkaliphilum</name>
    <dbReference type="NCBI Taxonomy" id="1526571"/>
    <lineage>
        <taxon>Bacteria</taxon>
        <taxon>Pseudomonadati</taxon>
        <taxon>Pseudomonadota</taxon>
        <taxon>Gammaproteobacteria</taxon>
        <taxon>Alteromonadales</taxon>
        <taxon>Alteromonadaceae</taxon>
        <taxon>Lacimicrobium</taxon>
    </lineage>
</organism>
<comment type="similarity">
    <text evidence="1">Belongs to the HMG-CoA reductase family.</text>
</comment>
<keyword evidence="7" id="KW-1185">Reference proteome</keyword>
<evidence type="ECO:0000256" key="2">
    <source>
        <dbReference type="ARBA" id="ARBA00012999"/>
    </source>
</evidence>
<dbReference type="InterPro" id="IPR002202">
    <property type="entry name" value="HMG_CoA_Rdtase"/>
</dbReference>
<dbReference type="KEGG" id="lal:AT746_15995"/>
<accession>A0A0U2ZMU0</accession>
<proteinExistence type="inferred from homology"/>
<dbReference type="EC" id="1.1.1.34" evidence="2"/>
<sequence>MNESRAPRIPRDRKNDYSQESAQQRREFLQQQTGEPLELTGQYSIDPQVLPGNIENFIGIVQMPVGIAGPLHINGEHAKGDFYVPLATTEGTLVASYSRGMRVLNECGGVTTTVVEQFMQRAPAFLFENARQARDFGQWVSDNFAQIAAVAESTSSIAKLMHIEQWSVARSRYLRFNYTTGDAAGQNMVSKATLIASEWIKENSPIPCDYLLSGNMDTDKKHSHLNMIHSRGRRVIAEAVLKKDVVKRMLHTDTRLMAKAAVMSNTGARIAGAAYNGPHSANGIASLFIATGQDEANVVESHAGHLSHELLDNDDLYMSVTLPSLIVATYGGGTGLPTQKECLNLMDCYGKGKANKLAEIVAATVLAGDISLASAVIAGHWVSSHDRLGRNRP</sequence>
<dbReference type="CDD" id="cd00643">
    <property type="entry name" value="HMG-CoA_reductase_classI"/>
    <property type="match status" value="1"/>
</dbReference>
<evidence type="ECO:0000256" key="5">
    <source>
        <dbReference type="SAM" id="MobiDB-lite"/>
    </source>
</evidence>
<evidence type="ECO:0000256" key="3">
    <source>
        <dbReference type="ARBA" id="ARBA00022857"/>
    </source>
</evidence>
<dbReference type="GO" id="GO:0008299">
    <property type="term" value="P:isoprenoid biosynthetic process"/>
    <property type="evidence" value="ECO:0007669"/>
    <property type="project" value="InterPro"/>
</dbReference>
<keyword evidence="4" id="KW-0560">Oxidoreductase</keyword>
<dbReference type="OrthoDB" id="9794902at2"/>
<dbReference type="SUPFAM" id="SSF56542">
    <property type="entry name" value="Substrate-binding domain of HMG-CoA reductase"/>
    <property type="match status" value="1"/>
</dbReference>
<evidence type="ECO:0000256" key="4">
    <source>
        <dbReference type="ARBA" id="ARBA00023002"/>
    </source>
</evidence>
<dbReference type="AlphaFoldDB" id="A0A0U2ZMU0"/>
<gene>
    <name evidence="6" type="ORF">AT746_15995</name>
</gene>
<dbReference type="STRING" id="1526571.AT746_15995"/>
<dbReference type="Pfam" id="PF00368">
    <property type="entry name" value="HMG-CoA_red"/>
    <property type="match status" value="1"/>
</dbReference>
<evidence type="ECO:0000313" key="6">
    <source>
        <dbReference type="EMBL" id="ALS99612.1"/>
    </source>
</evidence>
<dbReference type="InterPro" id="IPR004554">
    <property type="entry name" value="HMG_CoA_Rdtase_eu_arc"/>
</dbReference>
<dbReference type="InterPro" id="IPR023074">
    <property type="entry name" value="HMG_CoA_Rdtase_cat_sf"/>
</dbReference>
<dbReference type="InterPro" id="IPR009023">
    <property type="entry name" value="HMG_CoA_Rdtase_NAD(P)-bd_sf"/>
</dbReference>
<dbReference type="PRINTS" id="PR00071">
    <property type="entry name" value="HMGCOARDTASE"/>
</dbReference>
<dbReference type="EMBL" id="CP013650">
    <property type="protein sequence ID" value="ALS99612.1"/>
    <property type="molecule type" value="Genomic_DNA"/>
</dbReference>
<evidence type="ECO:0000256" key="1">
    <source>
        <dbReference type="ARBA" id="ARBA00007661"/>
    </source>
</evidence>